<keyword evidence="1" id="KW-1133">Transmembrane helix</keyword>
<feature type="transmembrane region" description="Helical" evidence="1">
    <location>
        <begin position="132"/>
        <end position="151"/>
    </location>
</feature>
<accession>A0ABZ0I2F0</accession>
<dbReference type="RefSeq" id="WP_407347984.1">
    <property type="nucleotide sequence ID" value="NZ_CP136864.1"/>
</dbReference>
<name>A0ABZ0I2F0_9GAMM</name>
<feature type="transmembrane region" description="Helical" evidence="1">
    <location>
        <begin position="303"/>
        <end position="325"/>
    </location>
</feature>
<feature type="transmembrane region" description="Helical" evidence="1">
    <location>
        <begin position="76"/>
        <end position="97"/>
    </location>
</feature>
<feature type="transmembrane region" description="Helical" evidence="1">
    <location>
        <begin position="221"/>
        <end position="239"/>
    </location>
</feature>
<feature type="transmembrane region" description="Helical" evidence="1">
    <location>
        <begin position="12"/>
        <end position="40"/>
    </location>
</feature>
<feature type="transmembrane region" description="Helical" evidence="1">
    <location>
        <begin position="103"/>
        <end position="125"/>
    </location>
</feature>
<feature type="transmembrane region" description="Helical" evidence="1">
    <location>
        <begin position="171"/>
        <end position="190"/>
    </location>
</feature>
<sequence length="344" mass="37386">MSVAESRALRFAFATALALAMAYGLSFPLPFLAPLFVVFLSAMPGPPMGPKGLFALLVVMSLSLTVGVLLIPLIRYYPVSAVLIVAVGLYFSMYLTLIHGKRLLGTFLTIGFTLISVAGSVDYLLATTVIKSLALGISAAVLCQWLVYPFFPENASAAPAAEAPEGEVLSNWLAVRAMLIVMPAYLLALTNPSQYLMTIMKSVSLGQQTSAMDARHAGRELIGSTFVGGIMAITFWVLLTIAPNLWMFSLWMLLFALYTAAKLYGFLKTRVAPSFWINALVTMLILLGPAVEDSANGKDALTAFIQRFATFIAVTLYAWGALAFLENWRNRRLAKTREAIDTRS</sequence>
<keyword evidence="1" id="KW-0812">Transmembrane</keyword>
<evidence type="ECO:0000313" key="2">
    <source>
        <dbReference type="EMBL" id="WOJ93335.1"/>
    </source>
</evidence>
<keyword evidence="1" id="KW-0472">Membrane</keyword>
<feature type="transmembrane region" description="Helical" evidence="1">
    <location>
        <begin position="245"/>
        <end position="264"/>
    </location>
</feature>
<organism evidence="2 3">
    <name type="scientific">Congregibacter variabilis</name>
    <dbReference type="NCBI Taxonomy" id="3081200"/>
    <lineage>
        <taxon>Bacteria</taxon>
        <taxon>Pseudomonadati</taxon>
        <taxon>Pseudomonadota</taxon>
        <taxon>Gammaproteobacteria</taxon>
        <taxon>Cellvibrionales</taxon>
        <taxon>Halieaceae</taxon>
        <taxon>Congregibacter</taxon>
    </lineage>
</organism>
<protein>
    <submittedName>
        <fullName evidence="2">DUF2955 domain-containing protein</fullName>
    </submittedName>
</protein>
<dbReference type="Pfam" id="PF11168">
    <property type="entry name" value="DUF2955"/>
    <property type="match status" value="1"/>
</dbReference>
<proteinExistence type="predicted"/>
<feature type="transmembrane region" description="Helical" evidence="1">
    <location>
        <begin position="52"/>
        <end position="71"/>
    </location>
</feature>
<dbReference type="Proteomes" id="UP001626537">
    <property type="component" value="Chromosome"/>
</dbReference>
<reference evidence="2 3" key="1">
    <citation type="submission" date="2023-10" db="EMBL/GenBank/DDBJ databases">
        <title>Two novel species belonging to the OM43/NOR5 clade.</title>
        <authorList>
            <person name="Park M."/>
        </authorList>
    </citation>
    <scope>NUCLEOTIDE SEQUENCE [LARGE SCALE GENOMIC DNA]</scope>
    <source>
        <strain evidence="2 3">IMCC43200</strain>
    </source>
</reference>
<gene>
    <name evidence="2" type="ORF">R0135_16350</name>
</gene>
<dbReference type="InterPro" id="IPR022604">
    <property type="entry name" value="DUF2955"/>
</dbReference>
<keyword evidence="3" id="KW-1185">Reference proteome</keyword>
<evidence type="ECO:0000256" key="1">
    <source>
        <dbReference type="SAM" id="Phobius"/>
    </source>
</evidence>
<feature type="transmembrane region" description="Helical" evidence="1">
    <location>
        <begin position="271"/>
        <end position="291"/>
    </location>
</feature>
<dbReference type="EMBL" id="CP136864">
    <property type="protein sequence ID" value="WOJ93335.1"/>
    <property type="molecule type" value="Genomic_DNA"/>
</dbReference>
<evidence type="ECO:0000313" key="3">
    <source>
        <dbReference type="Proteomes" id="UP001626537"/>
    </source>
</evidence>